<dbReference type="GO" id="GO:0004107">
    <property type="term" value="F:chorismate synthase activity"/>
    <property type="evidence" value="ECO:0007669"/>
    <property type="project" value="UniProtKB-EC"/>
</dbReference>
<dbReference type="InterPro" id="IPR035904">
    <property type="entry name" value="Chorismate_synth_AroC_sf"/>
</dbReference>
<dbReference type="PROSITE" id="PS00789">
    <property type="entry name" value="CHORISMATE_SYNTHASE_3"/>
    <property type="match status" value="1"/>
</dbReference>
<evidence type="ECO:0000313" key="14">
    <source>
        <dbReference type="Proteomes" id="UP001489509"/>
    </source>
</evidence>
<dbReference type="Proteomes" id="UP001489509">
    <property type="component" value="Unassembled WGS sequence"/>
</dbReference>
<feature type="binding site" evidence="11">
    <location>
        <position position="289"/>
    </location>
    <ligand>
        <name>FMN</name>
        <dbReference type="ChEBI" id="CHEBI:58210"/>
    </ligand>
</feature>
<keyword evidence="8 11" id="KW-0521">NADP</keyword>
<evidence type="ECO:0000256" key="2">
    <source>
        <dbReference type="ARBA" id="ARBA00008014"/>
    </source>
</evidence>
<dbReference type="PANTHER" id="PTHR21085">
    <property type="entry name" value="CHORISMATE SYNTHASE"/>
    <property type="match status" value="1"/>
</dbReference>
<comment type="subunit">
    <text evidence="11">Homotetramer.</text>
</comment>
<dbReference type="PROSITE" id="PS00787">
    <property type="entry name" value="CHORISMATE_SYNTHASE_1"/>
    <property type="match status" value="1"/>
</dbReference>
<dbReference type="EMBL" id="JBBMFD010000003">
    <property type="protein sequence ID" value="MEQ2439878.1"/>
    <property type="molecule type" value="Genomic_DNA"/>
</dbReference>
<organism evidence="13 14">
    <name type="scientific">Solibaculum intestinale</name>
    <dbReference type="NCBI Taxonomy" id="3133165"/>
    <lineage>
        <taxon>Bacteria</taxon>
        <taxon>Bacillati</taxon>
        <taxon>Bacillota</taxon>
        <taxon>Clostridia</taxon>
        <taxon>Eubacteriales</taxon>
        <taxon>Oscillospiraceae</taxon>
        <taxon>Solibaculum</taxon>
    </lineage>
</organism>
<reference evidence="13 14" key="1">
    <citation type="submission" date="2024-03" db="EMBL/GenBank/DDBJ databases">
        <title>Human intestinal bacterial collection.</title>
        <authorList>
            <person name="Pauvert C."/>
            <person name="Hitch T.C.A."/>
            <person name="Clavel T."/>
        </authorList>
    </citation>
    <scope>NUCLEOTIDE SEQUENCE [LARGE SCALE GENOMIC DNA]</scope>
    <source>
        <strain evidence="13 14">CLA-JM-H44</strain>
    </source>
</reference>
<comment type="similarity">
    <text evidence="2 11 12">Belongs to the chorismate synthase family.</text>
</comment>
<comment type="caution">
    <text evidence="11">Lacks conserved residue(s) required for the propagation of feature annotation.</text>
</comment>
<keyword evidence="6 11" id="KW-0288">FMN</keyword>
<sequence length="362" mass="38065">MASTWGNHIKLSIFGESHGPAIGAVLDGLPAGEAIDLEEVLLQMKRRAPGQDRSSTPRREGDVPRILSGMLEGHTTGAPLAAVIENHNTRSGDYANLLAKPRPGHADFTGNVRYHGANDPRGGGHFSGRLTAPLVFAGAVCRQILARKGIVIGSHAYAIAGVADAPFDPVTVSKEQLCDLSKRSFPVINPKAEDKMRVEIERARLSCDSVGGIVECAAVGLPAGIGSPMFDGVENRLASILFGIPAVRGVEFGAGFAAASLRGSEHNDAFVRENGQVRTVTNRHGGVLGGITSGMPLLFRVAFKPTPSISKEQATVDLQNPEVPQVPLTVVGRHDPCIVPRALPVVEAAAAIVLLDLTTDCQ</sequence>
<dbReference type="PROSITE" id="PS00788">
    <property type="entry name" value="CHORISMATE_SYNTHASE_2"/>
    <property type="match status" value="1"/>
</dbReference>
<keyword evidence="10 11" id="KW-0456">Lyase</keyword>
<keyword evidence="14" id="KW-1185">Reference proteome</keyword>
<dbReference type="SUPFAM" id="SSF103263">
    <property type="entry name" value="Chorismate synthase, AroC"/>
    <property type="match status" value="1"/>
</dbReference>
<feature type="binding site" evidence="11">
    <location>
        <position position="47"/>
    </location>
    <ligand>
        <name>NADP(+)</name>
        <dbReference type="ChEBI" id="CHEBI:58349"/>
    </ligand>
</feature>
<keyword evidence="9 11" id="KW-0057">Aromatic amino acid biosynthesis</keyword>
<dbReference type="Gene3D" id="3.60.150.10">
    <property type="entry name" value="Chorismate synthase AroC"/>
    <property type="match status" value="1"/>
</dbReference>
<evidence type="ECO:0000256" key="8">
    <source>
        <dbReference type="ARBA" id="ARBA00022857"/>
    </source>
</evidence>
<feature type="binding site" evidence="11">
    <location>
        <position position="333"/>
    </location>
    <ligand>
        <name>FMN</name>
        <dbReference type="ChEBI" id="CHEBI:58210"/>
    </ligand>
</feature>
<dbReference type="RefSeq" id="WP_349218144.1">
    <property type="nucleotide sequence ID" value="NZ_JBBMFD010000003.1"/>
</dbReference>
<dbReference type="PIRSF" id="PIRSF001456">
    <property type="entry name" value="Chorismate_synth"/>
    <property type="match status" value="1"/>
</dbReference>
<comment type="function">
    <text evidence="11">Catalyzes the anti-1,4-elimination of the C-3 phosphate and the C-6 proR hydrogen from 5-enolpyruvylshikimate-3-phosphate (EPSP) to yield chorismate, which is the branch point compound that serves as the starting substrate for the three terminal pathways of aromatic amino acid biosynthesis. This reaction introduces a second double bond into the aromatic ring system.</text>
</comment>
<dbReference type="NCBIfam" id="TIGR00033">
    <property type="entry name" value="aroC"/>
    <property type="match status" value="1"/>
</dbReference>
<comment type="pathway">
    <text evidence="1 11 12">Metabolic intermediate biosynthesis; chorismate biosynthesis; chorismate from D-erythrose 4-phosphate and phosphoenolpyruvate: step 7/7.</text>
</comment>
<dbReference type="EC" id="4.2.3.5" evidence="3 11"/>
<evidence type="ECO:0000256" key="5">
    <source>
        <dbReference type="ARBA" id="ARBA00022630"/>
    </source>
</evidence>
<comment type="catalytic activity">
    <reaction evidence="11 12">
        <text>5-O-(1-carboxyvinyl)-3-phosphoshikimate = chorismate + phosphate</text>
        <dbReference type="Rhea" id="RHEA:21020"/>
        <dbReference type="ChEBI" id="CHEBI:29748"/>
        <dbReference type="ChEBI" id="CHEBI:43474"/>
        <dbReference type="ChEBI" id="CHEBI:57701"/>
        <dbReference type="EC" id="4.2.3.5"/>
    </reaction>
</comment>
<dbReference type="HAMAP" id="MF_00300">
    <property type="entry name" value="Chorismate_synth"/>
    <property type="match status" value="1"/>
</dbReference>
<evidence type="ECO:0000256" key="6">
    <source>
        <dbReference type="ARBA" id="ARBA00022643"/>
    </source>
</evidence>
<dbReference type="InterPro" id="IPR020541">
    <property type="entry name" value="Chorismate_synthase_CS"/>
</dbReference>
<dbReference type="CDD" id="cd07304">
    <property type="entry name" value="Chorismate_synthase"/>
    <property type="match status" value="1"/>
</dbReference>
<gene>
    <name evidence="11 13" type="primary">aroC</name>
    <name evidence="13" type="ORF">WMO26_03445</name>
</gene>
<feature type="binding site" evidence="11">
    <location>
        <begin position="304"/>
        <end position="308"/>
    </location>
    <ligand>
        <name>FMN</name>
        <dbReference type="ChEBI" id="CHEBI:58210"/>
    </ligand>
</feature>
<feature type="binding site" evidence="11">
    <location>
        <begin position="125"/>
        <end position="127"/>
    </location>
    <ligand>
        <name>FMN</name>
        <dbReference type="ChEBI" id="CHEBI:58210"/>
    </ligand>
</feature>
<evidence type="ECO:0000256" key="7">
    <source>
        <dbReference type="ARBA" id="ARBA00022827"/>
    </source>
</evidence>
<comment type="cofactor">
    <cofactor evidence="11 12">
        <name>FMNH2</name>
        <dbReference type="ChEBI" id="CHEBI:57618"/>
    </cofactor>
    <text evidence="11 12">Reduced FMN (FMNH(2)).</text>
</comment>
<keyword evidence="5 11" id="KW-0285">Flavoprotein</keyword>
<dbReference type="PANTHER" id="PTHR21085:SF0">
    <property type="entry name" value="CHORISMATE SYNTHASE"/>
    <property type="match status" value="1"/>
</dbReference>
<evidence type="ECO:0000256" key="4">
    <source>
        <dbReference type="ARBA" id="ARBA00022605"/>
    </source>
</evidence>
<evidence type="ECO:0000256" key="11">
    <source>
        <dbReference type="HAMAP-Rule" id="MF_00300"/>
    </source>
</evidence>
<dbReference type="InterPro" id="IPR000453">
    <property type="entry name" value="Chorismate_synth"/>
</dbReference>
<evidence type="ECO:0000256" key="9">
    <source>
        <dbReference type="ARBA" id="ARBA00023141"/>
    </source>
</evidence>
<accession>A0ABV1DXU7</accession>
<proteinExistence type="inferred from homology"/>
<evidence type="ECO:0000256" key="10">
    <source>
        <dbReference type="ARBA" id="ARBA00023239"/>
    </source>
</evidence>
<dbReference type="NCBIfam" id="NF003793">
    <property type="entry name" value="PRK05382.1"/>
    <property type="match status" value="1"/>
</dbReference>
<evidence type="ECO:0000313" key="13">
    <source>
        <dbReference type="EMBL" id="MEQ2439878.1"/>
    </source>
</evidence>
<feature type="binding site" evidence="11">
    <location>
        <position position="53"/>
    </location>
    <ligand>
        <name>NADP(+)</name>
        <dbReference type="ChEBI" id="CHEBI:58349"/>
    </ligand>
</feature>
<comment type="caution">
    <text evidence="13">The sequence shown here is derived from an EMBL/GenBank/DDBJ whole genome shotgun (WGS) entry which is preliminary data.</text>
</comment>
<dbReference type="Pfam" id="PF01264">
    <property type="entry name" value="Chorismate_synt"/>
    <property type="match status" value="1"/>
</dbReference>
<protein>
    <recommendedName>
        <fullName evidence="3 11">Chorismate synthase</fullName>
        <shortName evidence="11">CS</shortName>
        <ecNumber evidence="3 11">4.2.3.5</ecNumber>
    </recommendedName>
    <alternativeName>
        <fullName evidence="11">5-enolpyruvylshikimate-3-phosphate phospholyase</fullName>
    </alternativeName>
</protein>
<evidence type="ECO:0000256" key="12">
    <source>
        <dbReference type="RuleBase" id="RU000605"/>
    </source>
</evidence>
<evidence type="ECO:0000256" key="3">
    <source>
        <dbReference type="ARBA" id="ARBA00013036"/>
    </source>
</evidence>
<evidence type="ECO:0000256" key="1">
    <source>
        <dbReference type="ARBA" id="ARBA00005044"/>
    </source>
</evidence>
<keyword evidence="4 11" id="KW-0028">Amino-acid biosynthesis</keyword>
<keyword evidence="7 11" id="KW-0274">FAD</keyword>
<name>A0ABV1DXU7_9FIRM</name>